<feature type="domain" description="Metallo-beta-lactamase" evidence="1">
    <location>
        <begin position="7"/>
        <end position="190"/>
    </location>
</feature>
<proteinExistence type="predicted"/>
<dbReference type="KEGG" id="fcr:HYN56_09550"/>
<dbReference type="PANTHER" id="PTHR43546:SF3">
    <property type="entry name" value="UPF0173 METAL-DEPENDENT HYDROLASE MJ1163"/>
    <property type="match status" value="1"/>
</dbReference>
<name>A0A2S1YK65_9FLAO</name>
<dbReference type="OrthoDB" id="9789133at2"/>
<dbReference type="NCBIfam" id="NF001911">
    <property type="entry name" value="PRK00685.1"/>
    <property type="match status" value="1"/>
</dbReference>
<accession>A0A2S1YK65</accession>
<dbReference type="Proteomes" id="UP000245250">
    <property type="component" value="Chromosome"/>
</dbReference>
<dbReference type="GO" id="GO:0016787">
    <property type="term" value="F:hydrolase activity"/>
    <property type="evidence" value="ECO:0007669"/>
    <property type="project" value="UniProtKB-KW"/>
</dbReference>
<evidence type="ECO:0000313" key="2">
    <source>
        <dbReference type="EMBL" id="AWK04465.1"/>
    </source>
</evidence>
<gene>
    <name evidence="2" type="ORF">HYN56_09550</name>
</gene>
<organism evidence="2 3">
    <name type="scientific">Flavobacterium crocinum</name>
    <dbReference type="NCBI Taxonomy" id="2183896"/>
    <lineage>
        <taxon>Bacteria</taxon>
        <taxon>Pseudomonadati</taxon>
        <taxon>Bacteroidota</taxon>
        <taxon>Flavobacteriia</taxon>
        <taxon>Flavobacteriales</taxon>
        <taxon>Flavobacteriaceae</taxon>
        <taxon>Flavobacterium</taxon>
    </lineage>
</organism>
<dbReference type="Gene3D" id="3.60.15.10">
    <property type="entry name" value="Ribonuclease Z/Hydroxyacylglutathione hydrolase-like"/>
    <property type="match status" value="1"/>
</dbReference>
<dbReference type="InterPro" id="IPR036866">
    <property type="entry name" value="RibonucZ/Hydroxyglut_hydro"/>
</dbReference>
<dbReference type="PANTHER" id="PTHR43546">
    <property type="entry name" value="UPF0173 METAL-DEPENDENT HYDROLASE MJ1163-RELATED"/>
    <property type="match status" value="1"/>
</dbReference>
<sequence length="226" mass="25354">MKITYYGHSCFSVLANEKHLLFDPFITQNELAKDINVDEIKADYIFISHAHYDHILDVERIAKNTGAKVLGNFEIYNWLLKKGIENAHPINPGGKFSFDFGTVKCVIAQHPSSFMDGSYGGIACGFVLTTPDGNFYYSGDTALTFDMQFILKFTKLDFAVFPIGDGLTMGIEEAIEASKLVEVDKILGVHYDTFGFIKMDHQKALDEFKKADLNLFLPKIGDTIEL</sequence>
<dbReference type="AlphaFoldDB" id="A0A2S1YK65"/>
<keyword evidence="3" id="KW-1185">Reference proteome</keyword>
<dbReference type="InterPro" id="IPR050114">
    <property type="entry name" value="UPF0173_UPF0282_UlaG_hydrolase"/>
</dbReference>
<protein>
    <submittedName>
        <fullName evidence="2">Metal-dependent hydrolase</fullName>
    </submittedName>
</protein>
<evidence type="ECO:0000259" key="1">
    <source>
        <dbReference type="SMART" id="SM00849"/>
    </source>
</evidence>
<dbReference type="Pfam" id="PF12706">
    <property type="entry name" value="Lactamase_B_2"/>
    <property type="match status" value="1"/>
</dbReference>
<dbReference type="RefSeq" id="WP_109191965.1">
    <property type="nucleotide sequence ID" value="NZ_CP029255.1"/>
</dbReference>
<dbReference type="EMBL" id="CP029255">
    <property type="protein sequence ID" value="AWK04465.1"/>
    <property type="molecule type" value="Genomic_DNA"/>
</dbReference>
<dbReference type="SMART" id="SM00849">
    <property type="entry name" value="Lactamase_B"/>
    <property type="match status" value="1"/>
</dbReference>
<dbReference type="SUPFAM" id="SSF56281">
    <property type="entry name" value="Metallo-hydrolase/oxidoreductase"/>
    <property type="match status" value="1"/>
</dbReference>
<reference evidence="2 3" key="1">
    <citation type="submission" date="2018-05" db="EMBL/GenBank/DDBJ databases">
        <title>Genome sequencing of Flavobacterium sp. HYN0056.</title>
        <authorList>
            <person name="Yi H."/>
            <person name="Baek C."/>
        </authorList>
    </citation>
    <scope>NUCLEOTIDE SEQUENCE [LARGE SCALE GENOMIC DNA]</scope>
    <source>
        <strain evidence="2 3">HYN0056</strain>
    </source>
</reference>
<dbReference type="InterPro" id="IPR001279">
    <property type="entry name" value="Metallo-B-lactamas"/>
</dbReference>
<evidence type="ECO:0000313" key="3">
    <source>
        <dbReference type="Proteomes" id="UP000245250"/>
    </source>
</evidence>
<keyword evidence="2" id="KW-0378">Hydrolase</keyword>